<protein>
    <submittedName>
        <fullName evidence="2">Uncharacterized protein</fullName>
    </submittedName>
</protein>
<feature type="region of interest" description="Disordered" evidence="1">
    <location>
        <begin position="1349"/>
        <end position="1592"/>
    </location>
</feature>
<evidence type="ECO:0000256" key="1">
    <source>
        <dbReference type="SAM" id="MobiDB-lite"/>
    </source>
</evidence>
<feature type="region of interest" description="Disordered" evidence="1">
    <location>
        <begin position="158"/>
        <end position="184"/>
    </location>
</feature>
<dbReference type="EMBL" id="BKCJ010000009">
    <property type="protein sequence ID" value="GEU28559.1"/>
    <property type="molecule type" value="Genomic_DNA"/>
</dbReference>
<feature type="region of interest" description="Disordered" evidence="1">
    <location>
        <begin position="202"/>
        <end position="231"/>
    </location>
</feature>
<feature type="region of interest" description="Disordered" evidence="1">
    <location>
        <begin position="1993"/>
        <end position="2016"/>
    </location>
</feature>
<feature type="compositionally biased region" description="Basic residues" evidence="1">
    <location>
        <begin position="531"/>
        <end position="543"/>
    </location>
</feature>
<comment type="caution">
    <text evidence="2">The sequence shown here is derived from an EMBL/GenBank/DDBJ whole genome shotgun (WGS) entry which is preliminary data.</text>
</comment>
<gene>
    <name evidence="2" type="ORF">Tci_000537</name>
</gene>
<feature type="compositionally biased region" description="Low complexity" evidence="1">
    <location>
        <begin position="1045"/>
        <end position="1060"/>
    </location>
</feature>
<feature type="compositionally biased region" description="Basic residues" evidence="1">
    <location>
        <begin position="1195"/>
        <end position="1214"/>
    </location>
</feature>
<feature type="region of interest" description="Disordered" evidence="1">
    <location>
        <begin position="1611"/>
        <end position="1755"/>
    </location>
</feature>
<feature type="region of interest" description="Disordered" evidence="1">
    <location>
        <begin position="41"/>
        <end position="64"/>
    </location>
</feature>
<feature type="compositionally biased region" description="Basic and acidic residues" evidence="1">
    <location>
        <begin position="1215"/>
        <end position="1228"/>
    </location>
</feature>
<feature type="compositionally biased region" description="Low complexity" evidence="1">
    <location>
        <begin position="1626"/>
        <end position="1637"/>
    </location>
</feature>
<feature type="compositionally biased region" description="Basic and acidic residues" evidence="1">
    <location>
        <begin position="1409"/>
        <end position="1423"/>
    </location>
</feature>
<feature type="compositionally biased region" description="Gly residues" evidence="1">
    <location>
        <begin position="738"/>
        <end position="747"/>
    </location>
</feature>
<proteinExistence type="predicted"/>
<feature type="region of interest" description="Disordered" evidence="1">
    <location>
        <begin position="512"/>
        <end position="640"/>
    </location>
</feature>
<feature type="compositionally biased region" description="Basic and acidic residues" evidence="1">
    <location>
        <begin position="1695"/>
        <end position="1705"/>
    </location>
</feature>
<feature type="region of interest" description="Disordered" evidence="1">
    <location>
        <begin position="882"/>
        <end position="1109"/>
    </location>
</feature>
<evidence type="ECO:0000313" key="2">
    <source>
        <dbReference type="EMBL" id="GEU28559.1"/>
    </source>
</evidence>
<feature type="compositionally biased region" description="Basic residues" evidence="1">
    <location>
        <begin position="1726"/>
        <end position="1744"/>
    </location>
</feature>
<feature type="compositionally biased region" description="Basic residues" evidence="1">
    <location>
        <begin position="759"/>
        <end position="783"/>
    </location>
</feature>
<feature type="compositionally biased region" description="Low complexity" evidence="1">
    <location>
        <begin position="1184"/>
        <end position="1194"/>
    </location>
</feature>
<feature type="region of interest" description="Disordered" evidence="1">
    <location>
        <begin position="474"/>
        <end position="494"/>
    </location>
</feature>
<sequence>MGRALRRAFSRHVRLRPVGPQAAMPVSGARPARRQAAALRAAGQRPAAVRPGPQAGAGPHAAAAQGQRRAGAAAVLGCAVCPAERRQRGALRGRTAGAPARGRPYPAGGRSAAGRLSVGRCRFQRGRGHDGAVVGAPRRHVLDCVRRRRLRRVAVRADGGRALPDQPSQPDRAPARCATDRRTGAPVRRAVCRQLGAAHLPRMPAGAPARDRGAVGRRRRRKPGRLSPLPLASARGALARAAAAGAAATAVRHAGPAVSQGGLGAAAATRQDHAAGAGPRQRHRVFPQHRPDARSAAPAAVQRRTASRAGRLSCGKRAAPARGRQPGHGRAVAGAVSGPENLSAGRYPDQGRPRQHGARAGSAGAAARPSAGRMDLGLAAGVQAAGRHRQAHLQAGAGALPAGRCAPPPQDGLFVAAGRLDARRAAPAPASERGQCAAGRLRPVRHGVRAPAVRPPPVGPARPQRAALARAATRPATVTTAAPATPGGQHELAHPPRARPFAAAAQRLHVPHAGDPAPAARAGLAHDPRHQRAPGRQRRRAPCRRLAFLPHPRPRRLVGAAGRAAPAGRHRRPDAPPAPGGAARKARYPARALTRAQRRGRPARGPGAGHPRALRCGAGPGSRSRHAGAPAGPDRPPGDRLHRVILRVRRPGAADPRAAAHAGRHPLAAPAAGRGRAGRRSAARAGGRLEPDAPHHVHRPRGARPGGTILWRDRHAGVPAPADAADRPGHAAQAAGSHGAGTAGGGVRRGRPPRADRTWRHRHAVSRRARGTGGARKRLRRPAHCAGGAAGAAGRRHRQPDGATGRPAAGRRRPGRHGAGQCPPPALGGRAARPARRRAAAGLWLAPVAGGRARPAAARDGPFRLGLAPVCGAGHLDRALARRRRGGQLPRRRSPGLPATARRAGVLDAAPRARADRAVGVPGRPVPAARRDGPHRAQRGGPGALSSRARCPAARRAHPGGAAPGSAVRQRQCRARPGAGPANPAPCLPDPVRRGAGTGAPGKPGPRAGRARRRPVFRQDGPRADGSAVPSGGRHAQSQPGRQHAQLGARGVGQRRAGGQHPRGRHPVPAAPRTGRLAGGARRLRGDGPCDGHAADRPRSGRQAGRARAGAGAAPYLGARGPAVAGAIPSRAQAAARARLHGVGGALAVSAARAAQAAPQPAPAGGARSIAMALGAGHRSAAAAPAAGAAAARGAPRRHQRPPRTVPRRRRRRPAAPDHGRLQRRAADFLRGQGACEPRRRRQMARHALVGRGHRRPRSRDVGLAHRAAGAGLLARAPRPPAAHPPAARVRPVAGTARQLPERPAAPAPGHVVRLPVRDVPAGAPCAAAPVPARRYRRQGGVCHGRAPVRRTARAAGRRVRRPGPARAARQQRRHRGHPPRQRGFPVHPLRHRRHRRARCPAVPVRTRAAFDETDRRPRDRFRGRPRRHRDARAGPDLHPARRGAGARLQDHPGKPGPHPGAGGIGPRAAGRAAAQHHGPVPRAARCGRGHPDRAGGGHPGRGVGQAPLRGQQGGAATIIQGRRHGPTLPGIAGIDTAGQPVLPVQDPARAPAAARDARPGSAPQHGAVPPGGSIARPVRRAGPATEPAPHARLGGIARLPAGAGAPRAVGAAVGRGRMQQRRVHAGAGALPAAPAPRHVVQPGARPGLCAADPGSAAAPRPAGLGPGDRRTVAPAASGRRHLDLVRPRCTAGHAPDRLAGDRRSAAGHRSAGALSGRAAAVSPAGRRRHGLPGRCGAARRARRPAALGRGVSRAGAVGPDLRKRLRGAYRTGSTGTGACCTSAMTAAASTGCSRCASAGLRHRFRRDAVEARKVDHARVASAVAVALEQRGQVALPLFQRCALAGLIQRVHRHRMRGIDVHAHLDPGAAQPAHALVECRQRVPRRSGAPDEFADARQHGAARAAPAIDAVAHAHVVALAVQRQAGVADGAKRAAQQAQRIERHVGRDGALQVDQRAAPQIPAVGGHQRAVEIGIAHLQRKRGRVNAPYHHRRRAHRHGVRHHGHGVAQRRAGQPRIEHRARAELRGGGWQAQLGT</sequence>
<feature type="compositionally biased region" description="Basic residues" evidence="1">
    <location>
        <begin position="215"/>
        <end position="224"/>
    </location>
</feature>
<feature type="region of interest" description="Disordered" evidence="1">
    <location>
        <begin position="91"/>
        <end position="113"/>
    </location>
</feature>
<feature type="compositionally biased region" description="Basic and acidic residues" evidence="1">
    <location>
        <begin position="1084"/>
        <end position="1099"/>
    </location>
</feature>
<feature type="region of interest" description="Disordered" evidence="1">
    <location>
        <begin position="258"/>
        <end position="371"/>
    </location>
</feature>
<feature type="region of interest" description="Disordered" evidence="1">
    <location>
        <begin position="1184"/>
        <end position="1263"/>
    </location>
</feature>
<feature type="compositionally biased region" description="Basic residues" evidence="1">
    <location>
        <begin position="882"/>
        <end position="894"/>
    </location>
</feature>
<feature type="compositionally biased region" description="Low complexity" evidence="1">
    <location>
        <begin position="603"/>
        <end position="615"/>
    </location>
</feature>
<feature type="compositionally biased region" description="Low complexity" evidence="1">
    <location>
        <begin position="1708"/>
        <end position="1723"/>
    </location>
</feature>
<feature type="compositionally biased region" description="Low complexity" evidence="1">
    <location>
        <begin position="358"/>
        <end position="371"/>
    </location>
</feature>
<feature type="compositionally biased region" description="Basic residues" evidence="1">
    <location>
        <begin position="1349"/>
        <end position="1381"/>
    </location>
</feature>
<feature type="compositionally biased region" description="Low complexity" evidence="1">
    <location>
        <begin position="1071"/>
        <end position="1081"/>
    </location>
</feature>
<feature type="compositionally biased region" description="Low complexity" evidence="1">
    <location>
        <begin position="1651"/>
        <end position="1664"/>
    </location>
</feature>
<feature type="compositionally biased region" description="Low complexity" evidence="1">
    <location>
        <begin position="1467"/>
        <end position="1479"/>
    </location>
</feature>
<feature type="compositionally biased region" description="Basic residues" evidence="1">
    <location>
        <begin position="1993"/>
        <end position="2005"/>
    </location>
</feature>
<accession>A0A699GF99</accession>
<organism evidence="2">
    <name type="scientific">Tanacetum cinerariifolium</name>
    <name type="common">Dalmatian daisy</name>
    <name type="synonym">Chrysanthemum cinerariifolium</name>
    <dbReference type="NCBI Taxonomy" id="118510"/>
    <lineage>
        <taxon>Eukaryota</taxon>
        <taxon>Viridiplantae</taxon>
        <taxon>Streptophyta</taxon>
        <taxon>Embryophyta</taxon>
        <taxon>Tracheophyta</taxon>
        <taxon>Spermatophyta</taxon>
        <taxon>Magnoliopsida</taxon>
        <taxon>eudicotyledons</taxon>
        <taxon>Gunneridae</taxon>
        <taxon>Pentapetalae</taxon>
        <taxon>asterids</taxon>
        <taxon>campanulids</taxon>
        <taxon>Asterales</taxon>
        <taxon>Asteraceae</taxon>
        <taxon>Asteroideae</taxon>
        <taxon>Anthemideae</taxon>
        <taxon>Anthemidinae</taxon>
        <taxon>Tanacetum</taxon>
    </lineage>
</organism>
<feature type="region of interest" description="Disordered" evidence="1">
    <location>
        <begin position="652"/>
        <end position="834"/>
    </location>
</feature>
<feature type="compositionally biased region" description="Low complexity" evidence="1">
    <location>
        <begin position="652"/>
        <end position="674"/>
    </location>
</feature>
<reference evidence="2" key="1">
    <citation type="journal article" date="2019" name="Sci. Rep.">
        <title>Draft genome of Tanacetum cinerariifolium, the natural source of mosquito coil.</title>
        <authorList>
            <person name="Yamashiro T."/>
            <person name="Shiraishi A."/>
            <person name="Satake H."/>
            <person name="Nakayama K."/>
        </authorList>
    </citation>
    <scope>NUCLEOTIDE SEQUENCE</scope>
</reference>
<feature type="compositionally biased region" description="Low complexity" evidence="1">
    <location>
        <begin position="557"/>
        <end position="567"/>
    </location>
</feature>
<name>A0A699GF99_TANCI</name>
<feature type="compositionally biased region" description="Low complexity" evidence="1">
    <location>
        <begin position="474"/>
        <end position="486"/>
    </location>
</feature>
<feature type="compositionally biased region" description="Basic residues" evidence="1">
    <location>
        <begin position="1389"/>
        <end position="1399"/>
    </location>
</feature>